<dbReference type="OrthoDB" id="2924458at2759"/>
<proteinExistence type="predicted"/>
<evidence type="ECO:0000313" key="3">
    <source>
        <dbReference type="Proteomes" id="UP000620124"/>
    </source>
</evidence>
<dbReference type="AlphaFoldDB" id="A0A8H6XTV7"/>
<evidence type="ECO:0000256" key="1">
    <source>
        <dbReference type="SAM" id="MobiDB-lite"/>
    </source>
</evidence>
<dbReference type="Proteomes" id="UP000620124">
    <property type="component" value="Unassembled WGS sequence"/>
</dbReference>
<evidence type="ECO:0000313" key="2">
    <source>
        <dbReference type="EMBL" id="KAF7347102.1"/>
    </source>
</evidence>
<organism evidence="2 3">
    <name type="scientific">Mycena venus</name>
    <dbReference type="NCBI Taxonomy" id="2733690"/>
    <lineage>
        <taxon>Eukaryota</taxon>
        <taxon>Fungi</taxon>
        <taxon>Dikarya</taxon>
        <taxon>Basidiomycota</taxon>
        <taxon>Agaricomycotina</taxon>
        <taxon>Agaricomycetes</taxon>
        <taxon>Agaricomycetidae</taxon>
        <taxon>Agaricales</taxon>
        <taxon>Marasmiineae</taxon>
        <taxon>Mycenaceae</taxon>
        <taxon>Mycena</taxon>
    </lineage>
</organism>
<dbReference type="InterPro" id="IPR059179">
    <property type="entry name" value="MLKL-like_MCAfunc"/>
</dbReference>
<keyword evidence="3" id="KW-1185">Reference proteome</keyword>
<accession>A0A8H6XTV7</accession>
<dbReference type="CDD" id="cd21037">
    <property type="entry name" value="MLKL_NTD"/>
    <property type="match status" value="1"/>
</dbReference>
<gene>
    <name evidence="2" type="ORF">MVEN_01464300</name>
</gene>
<name>A0A8H6XTV7_9AGAR</name>
<comment type="caution">
    <text evidence="2">The sequence shown here is derived from an EMBL/GenBank/DDBJ whole genome shotgun (WGS) entry which is preliminary data.</text>
</comment>
<dbReference type="EMBL" id="JACAZI010000012">
    <property type="protein sequence ID" value="KAF7347102.1"/>
    <property type="molecule type" value="Genomic_DNA"/>
</dbReference>
<protein>
    <submittedName>
        <fullName evidence="2">Uncharacterized protein</fullName>
    </submittedName>
</protein>
<feature type="compositionally biased region" description="Polar residues" evidence="1">
    <location>
        <begin position="1"/>
        <end position="17"/>
    </location>
</feature>
<reference evidence="2" key="1">
    <citation type="submission" date="2020-05" db="EMBL/GenBank/DDBJ databases">
        <title>Mycena genomes resolve the evolution of fungal bioluminescence.</title>
        <authorList>
            <person name="Tsai I.J."/>
        </authorList>
    </citation>
    <scope>NUCLEOTIDE SEQUENCE</scope>
    <source>
        <strain evidence="2">CCC161011</strain>
    </source>
</reference>
<sequence length="693" mass="79231">MTQCRSSTAQKSPTTHLSPADEVLQHSDGSERRDWLAEMIFGARAMATGAEFVPLPGVRAAFGAVIIFLETVDKIKRNREDLRDLCASTFEIVLILEEEVKIHGHGAAVRFAGLLEKFISFLRFLQGSLEKLIKRRSGLRGRFQEILSATKMTEDIARHRMYLNELRSNFLLVTVINTNFNVAGIQNSVAGLQSIPRNPDFRNVALGDINLLYETAMGSKLHKIKIFVARISGEPSAMTVVRYEDEQEKWQHDLDFYTHLRHPHVWQLFGISTAPTLRALIFHDELIPLPIYRQFHRPDSDFVWACVEAMLFQQFKDCSQYHRWSTFDNPDGLEATICVKREPIGICLTIPGLELEWEVDKIERIASYWHSPSLNHRAEQDSLKKISTIITSESAESPARKLSANLNWEHFFTVLTPIRMMWTGPWRSEEQFFLGSVIRRPPHSSSGSPLPSSLAYIPNECEVRFKEWTLRLPPRSPIEHLCKPGNDSHWQQFTFPRGTFKSAEAWENLFPLSTYIQFANAATDMLNVSWLAQANACFGPTISDGKHKQLYGVIDTLGYAIWHDPAFQHILHPEGIAQEVSLFVAPLVIKFEGSRVRVDPPQADGLYWSLDPMGNTRLSLEQSDLLRIPRVRHCFFQAANYWREYHYGAIRDFAQAKGFDPYAFDLTHSLRFPLAEMESSDPFAVQSVEHTTQ</sequence>
<feature type="region of interest" description="Disordered" evidence="1">
    <location>
        <begin position="1"/>
        <end position="28"/>
    </location>
</feature>